<dbReference type="Pfam" id="PF11871">
    <property type="entry name" value="DUF3391"/>
    <property type="match status" value="1"/>
</dbReference>
<reference evidence="3 4" key="1">
    <citation type="submission" date="2017-06" db="EMBL/GenBank/DDBJ databases">
        <authorList>
            <person name="Kim H.J."/>
            <person name="Triplett B.A."/>
        </authorList>
    </citation>
    <scope>NUCLEOTIDE SEQUENCE [LARGE SCALE GENOMIC DNA]</scope>
    <source>
        <strain evidence="3 4">DSM 13116</strain>
    </source>
</reference>
<dbReference type="PROSITE" id="PS51832">
    <property type="entry name" value="HD_GYP"/>
    <property type="match status" value="1"/>
</dbReference>
<dbReference type="NCBIfam" id="TIGR00277">
    <property type="entry name" value="HDIG"/>
    <property type="match status" value="1"/>
</dbReference>
<dbReference type="SUPFAM" id="SSF109604">
    <property type="entry name" value="HD-domain/PDEase-like"/>
    <property type="match status" value="1"/>
</dbReference>
<dbReference type="PANTHER" id="PTHR43155:SF2">
    <property type="entry name" value="CYCLIC DI-GMP PHOSPHODIESTERASE PA4108"/>
    <property type="match status" value="1"/>
</dbReference>
<dbReference type="Gene3D" id="1.10.3210.10">
    <property type="entry name" value="Hypothetical protein af1432"/>
    <property type="match status" value="1"/>
</dbReference>
<dbReference type="CDD" id="cd00077">
    <property type="entry name" value="HDc"/>
    <property type="match status" value="1"/>
</dbReference>
<protein>
    <submittedName>
        <fullName evidence="3">HDIG domain-containing protein</fullName>
    </submittedName>
</protein>
<feature type="domain" description="HD-GYP" evidence="2">
    <location>
        <begin position="122"/>
        <end position="318"/>
    </location>
</feature>
<dbReference type="SMART" id="SM00471">
    <property type="entry name" value="HDc"/>
    <property type="match status" value="1"/>
</dbReference>
<evidence type="ECO:0000313" key="3">
    <source>
        <dbReference type="EMBL" id="SNR98073.1"/>
    </source>
</evidence>
<feature type="domain" description="HD" evidence="1">
    <location>
        <begin position="144"/>
        <end position="267"/>
    </location>
</feature>
<sequence length="387" mass="42916">MEQRIKRSALRPGMYVISHGLGTFDKPLVRVGKPLLTPGDIALLVPEDVEDVTVETSVNLSLLGQERPVGVPITTALSDELAIARKLHADALGHVKSFVDDVRRGTQIDHRAAKPLVENFIDSVFRNENAAITLFKLRGFDEYTYTHSINVSLLAILFGRQLGLERPQLLTLGLAGMYHDVGKARIPEAVLNKPGKLSEAEFQLMKTHPLEGYKIMANQPELAPEILRAVVEHHERHDGSGYPRGLTGDDIGLFSRIIAVVDVYDALTSRRVYKDAMAPAKALGMMYQWRDKDFPHHAIESFIRCVGVYPVGSFVRLSGGEYGIVASVNPLRPTKPEVKVVMDAKMRPQIPRCLDLLALEGTPQAQDIDRVLNPAEHKIDVEPFFLA</sequence>
<accession>A0A239ASY3</accession>
<organism evidence="3 4">
    <name type="scientific">Humidesulfovibrio mexicanus</name>
    <dbReference type="NCBI Taxonomy" id="147047"/>
    <lineage>
        <taxon>Bacteria</taxon>
        <taxon>Pseudomonadati</taxon>
        <taxon>Thermodesulfobacteriota</taxon>
        <taxon>Desulfovibrionia</taxon>
        <taxon>Desulfovibrionales</taxon>
        <taxon>Desulfovibrionaceae</taxon>
        <taxon>Humidesulfovibrio</taxon>
    </lineage>
</organism>
<dbReference type="InterPro" id="IPR006675">
    <property type="entry name" value="HDIG_dom"/>
</dbReference>
<evidence type="ECO:0000259" key="2">
    <source>
        <dbReference type="PROSITE" id="PS51832"/>
    </source>
</evidence>
<dbReference type="Pfam" id="PF13487">
    <property type="entry name" value="HD_5"/>
    <property type="match status" value="1"/>
</dbReference>
<dbReference type="InterPro" id="IPR037522">
    <property type="entry name" value="HD_GYP_dom"/>
</dbReference>
<evidence type="ECO:0000259" key="1">
    <source>
        <dbReference type="PROSITE" id="PS51831"/>
    </source>
</evidence>
<proteinExistence type="predicted"/>
<name>A0A239ASY3_9BACT</name>
<gene>
    <name evidence="3" type="ORF">SAMN04488503_2164</name>
</gene>
<dbReference type="InterPro" id="IPR021812">
    <property type="entry name" value="DUF3391"/>
</dbReference>
<dbReference type="PANTHER" id="PTHR43155">
    <property type="entry name" value="CYCLIC DI-GMP PHOSPHODIESTERASE PA4108-RELATED"/>
    <property type="match status" value="1"/>
</dbReference>
<dbReference type="Proteomes" id="UP000198324">
    <property type="component" value="Unassembled WGS sequence"/>
</dbReference>
<keyword evidence="4" id="KW-1185">Reference proteome</keyword>
<dbReference type="RefSeq" id="WP_089274381.1">
    <property type="nucleotide sequence ID" value="NZ_FZOC01000004.1"/>
</dbReference>
<dbReference type="AlphaFoldDB" id="A0A239ASY3"/>
<dbReference type="InterPro" id="IPR003607">
    <property type="entry name" value="HD/PDEase_dom"/>
</dbReference>
<dbReference type="InterPro" id="IPR006674">
    <property type="entry name" value="HD_domain"/>
</dbReference>
<dbReference type="OrthoDB" id="9802066at2"/>
<dbReference type="PROSITE" id="PS51831">
    <property type="entry name" value="HD"/>
    <property type="match status" value="1"/>
</dbReference>
<dbReference type="EMBL" id="FZOC01000004">
    <property type="protein sequence ID" value="SNR98073.1"/>
    <property type="molecule type" value="Genomic_DNA"/>
</dbReference>
<evidence type="ECO:0000313" key="4">
    <source>
        <dbReference type="Proteomes" id="UP000198324"/>
    </source>
</evidence>